<dbReference type="AlphaFoldDB" id="A0A927IJ90"/>
<gene>
    <name evidence="1" type="ORF">IEN85_17450</name>
</gene>
<proteinExistence type="predicted"/>
<reference evidence="1" key="1">
    <citation type="submission" date="2020-09" db="EMBL/GenBank/DDBJ databases">
        <title>Pelagicoccus enzymogenes sp. nov. with an EPS production, isolated from marine sediment.</title>
        <authorList>
            <person name="Feng X."/>
        </authorList>
    </citation>
    <scope>NUCLEOTIDE SEQUENCE</scope>
    <source>
        <strain evidence="1">NFK12</strain>
    </source>
</reference>
<dbReference type="RefSeq" id="WP_191618389.1">
    <property type="nucleotide sequence ID" value="NZ_JACYFG010000040.1"/>
</dbReference>
<dbReference type="Proteomes" id="UP000622317">
    <property type="component" value="Unassembled WGS sequence"/>
</dbReference>
<protein>
    <submittedName>
        <fullName evidence="1">Uncharacterized protein</fullName>
    </submittedName>
</protein>
<keyword evidence="2" id="KW-1185">Reference proteome</keyword>
<name>A0A927IJ90_9BACT</name>
<evidence type="ECO:0000313" key="1">
    <source>
        <dbReference type="EMBL" id="MBD5781290.1"/>
    </source>
</evidence>
<comment type="caution">
    <text evidence="1">The sequence shown here is derived from an EMBL/GenBank/DDBJ whole genome shotgun (WGS) entry which is preliminary data.</text>
</comment>
<organism evidence="1 2">
    <name type="scientific">Pelagicoccus enzymogenes</name>
    <dbReference type="NCBI Taxonomy" id="2773457"/>
    <lineage>
        <taxon>Bacteria</taxon>
        <taxon>Pseudomonadati</taxon>
        <taxon>Verrucomicrobiota</taxon>
        <taxon>Opitutia</taxon>
        <taxon>Puniceicoccales</taxon>
        <taxon>Pelagicoccaceae</taxon>
        <taxon>Pelagicoccus</taxon>
    </lineage>
</organism>
<sequence length="117" mass="12629">MSLSNSVLLLGQFAAWSSMTKERLDDRGVGAALLSSIEGQDLCEVCLVVREENRKQSESGTLKESAGIAKLLVMADDCELALNIRPSDSFCCIQQMGTNLLAGRSDEVSKPPPRVEV</sequence>
<evidence type="ECO:0000313" key="2">
    <source>
        <dbReference type="Proteomes" id="UP000622317"/>
    </source>
</evidence>
<accession>A0A927IJ90</accession>
<dbReference type="EMBL" id="JACYFG010000040">
    <property type="protein sequence ID" value="MBD5781290.1"/>
    <property type="molecule type" value="Genomic_DNA"/>
</dbReference>